<name>A0A0D9ZLN8_9ORYZ</name>
<reference evidence="2" key="2">
    <citation type="submission" date="2018-05" db="EMBL/GenBank/DDBJ databases">
        <title>OgluRS3 (Oryza glumaepatula Reference Sequence Version 3).</title>
        <authorList>
            <person name="Zhang J."/>
            <person name="Kudrna D."/>
            <person name="Lee S."/>
            <person name="Talag J."/>
            <person name="Welchert J."/>
            <person name="Wing R.A."/>
        </authorList>
    </citation>
    <scope>NUCLEOTIDE SEQUENCE [LARGE SCALE GENOMIC DNA]</scope>
</reference>
<evidence type="ECO:0000313" key="2">
    <source>
        <dbReference type="EnsemblPlants" id="OGLUM04G14720.1"/>
    </source>
</evidence>
<dbReference type="Proteomes" id="UP000026961">
    <property type="component" value="Chromosome 4"/>
</dbReference>
<organism evidence="2">
    <name type="scientific">Oryza glumipatula</name>
    <dbReference type="NCBI Taxonomy" id="40148"/>
    <lineage>
        <taxon>Eukaryota</taxon>
        <taxon>Viridiplantae</taxon>
        <taxon>Streptophyta</taxon>
        <taxon>Embryophyta</taxon>
        <taxon>Tracheophyta</taxon>
        <taxon>Spermatophyta</taxon>
        <taxon>Magnoliopsida</taxon>
        <taxon>Liliopsida</taxon>
        <taxon>Poales</taxon>
        <taxon>Poaceae</taxon>
        <taxon>BOP clade</taxon>
        <taxon>Oryzoideae</taxon>
        <taxon>Oryzeae</taxon>
        <taxon>Oryzinae</taxon>
        <taxon>Oryza</taxon>
    </lineage>
</organism>
<evidence type="ECO:0000256" key="1">
    <source>
        <dbReference type="SAM" id="MobiDB-lite"/>
    </source>
</evidence>
<reference evidence="2" key="1">
    <citation type="submission" date="2015-04" db="UniProtKB">
        <authorList>
            <consortium name="EnsemblPlants"/>
        </authorList>
    </citation>
    <scope>IDENTIFICATION</scope>
</reference>
<feature type="region of interest" description="Disordered" evidence="1">
    <location>
        <begin position="1"/>
        <end position="62"/>
    </location>
</feature>
<proteinExistence type="predicted"/>
<dbReference type="EnsemblPlants" id="OGLUM04G14720.1">
    <property type="protein sequence ID" value="OGLUM04G14720.1"/>
    <property type="gene ID" value="OGLUM04G14720"/>
</dbReference>
<accession>A0A0D9ZLN8</accession>
<dbReference type="AlphaFoldDB" id="A0A0D9ZLN8"/>
<keyword evidence="3" id="KW-1185">Reference proteome</keyword>
<dbReference type="Gramene" id="OGLUM04G14720.1">
    <property type="protein sequence ID" value="OGLUM04G14720.1"/>
    <property type="gene ID" value="OGLUM04G14720"/>
</dbReference>
<sequence>MAAASRRPVAADLTGSQSSARARGLGAAPPQLPRTGDHALGAQRRWDPQAWATASRITRHYA</sequence>
<protein>
    <submittedName>
        <fullName evidence="2">Uncharacterized protein</fullName>
    </submittedName>
</protein>
<dbReference type="HOGENOM" id="CLU_2907776_0_0_1"/>
<evidence type="ECO:0000313" key="3">
    <source>
        <dbReference type="Proteomes" id="UP000026961"/>
    </source>
</evidence>